<dbReference type="AlphaFoldDB" id="F4QSI7"/>
<feature type="compositionally biased region" description="Basic and acidic residues" evidence="1">
    <location>
        <begin position="214"/>
        <end position="225"/>
    </location>
</feature>
<dbReference type="HOGENOM" id="CLU_093163_0_0_5"/>
<dbReference type="Gene3D" id="3.40.50.10610">
    <property type="entry name" value="ABC-type transport auxiliary lipoprotein component"/>
    <property type="match status" value="1"/>
</dbReference>
<gene>
    <name evidence="3" type="ORF">ABI_41300</name>
</gene>
<evidence type="ECO:0000256" key="1">
    <source>
        <dbReference type="SAM" id="MobiDB-lite"/>
    </source>
</evidence>
<feature type="region of interest" description="Disordered" evidence="1">
    <location>
        <begin position="201"/>
        <end position="225"/>
    </location>
</feature>
<reference evidence="4" key="1">
    <citation type="submission" date="2011-03" db="EMBL/GenBank/DDBJ databases">
        <title>Draft genome sequence of Brevundimonas diminuta.</title>
        <authorList>
            <person name="Brown P.J.B."/>
            <person name="Buechlein A."/>
            <person name="Hemmerich C."/>
            <person name="Brun Y.V."/>
        </authorList>
    </citation>
    <scope>NUCLEOTIDE SEQUENCE [LARGE SCALE GENOMIC DNA]</scope>
    <source>
        <strain evidence="4">C19</strain>
    </source>
</reference>
<sequence>MKRFLLPVLAVTAFGLTSCISLLPKTDPVQMYRFGFDAGLVESALAQQQGVPVSLSLGPVVFPPGSAGDGIMTVENNEVAYVEKARWAAGARELFTEAVQAGYARSGGNVRLDPRGRSAAAYRLDIAVRGFETRYVRGKPVVSVALDARITRQSDRTVVASKYITREAPVRRNDMSLTVESYNQAVTEAVGDLIGFSQATLSPMAPPPTPLTEMPKDGKQKVEGL</sequence>
<evidence type="ECO:0000313" key="4">
    <source>
        <dbReference type="Proteomes" id="UP000006512"/>
    </source>
</evidence>
<dbReference type="Pfam" id="PF03886">
    <property type="entry name" value="ABC_trans_aux"/>
    <property type="match status" value="1"/>
</dbReference>
<dbReference type="STRING" id="715226.ABI_41300"/>
<dbReference type="SUPFAM" id="SSF159594">
    <property type="entry name" value="XCC0632-like"/>
    <property type="match status" value="1"/>
</dbReference>
<protein>
    <recommendedName>
        <fullName evidence="2">ABC-type transport auxiliary lipoprotein component domain-containing protein</fullName>
    </recommendedName>
</protein>
<dbReference type="eggNOG" id="COG3218">
    <property type="taxonomic scope" value="Bacteria"/>
</dbReference>
<evidence type="ECO:0000259" key="2">
    <source>
        <dbReference type="Pfam" id="PF03886"/>
    </source>
</evidence>
<name>F4QSI7_9CAUL</name>
<dbReference type="InterPro" id="IPR005586">
    <property type="entry name" value="ABC_trans_aux"/>
</dbReference>
<keyword evidence="4" id="KW-1185">Reference proteome</keyword>
<proteinExistence type="predicted"/>
<dbReference type="Proteomes" id="UP000006512">
    <property type="component" value="Unassembled WGS sequence"/>
</dbReference>
<evidence type="ECO:0000313" key="3">
    <source>
        <dbReference type="EMBL" id="EGF89707.1"/>
    </source>
</evidence>
<dbReference type="PROSITE" id="PS51257">
    <property type="entry name" value="PROKAR_LIPOPROTEIN"/>
    <property type="match status" value="1"/>
</dbReference>
<accession>F4QSI7</accession>
<dbReference type="OrthoDB" id="7465901at2"/>
<feature type="domain" description="ABC-type transport auxiliary lipoprotein component" evidence="2">
    <location>
        <begin position="46"/>
        <end position="190"/>
    </location>
</feature>
<dbReference type="EMBL" id="GL883080">
    <property type="protein sequence ID" value="EGF89707.1"/>
    <property type="molecule type" value="Genomic_DNA"/>
</dbReference>
<dbReference type="RefSeq" id="WP_006274902.1">
    <property type="nucleotide sequence ID" value="NZ_GL883080.1"/>
</dbReference>
<organism evidence="3 4">
    <name type="scientific">Asticcacaulis biprosthecium C19</name>
    <dbReference type="NCBI Taxonomy" id="715226"/>
    <lineage>
        <taxon>Bacteria</taxon>
        <taxon>Pseudomonadati</taxon>
        <taxon>Pseudomonadota</taxon>
        <taxon>Alphaproteobacteria</taxon>
        <taxon>Caulobacterales</taxon>
        <taxon>Caulobacteraceae</taxon>
        <taxon>Asticcacaulis</taxon>
    </lineage>
</organism>